<gene>
    <name evidence="1" type="ORF">PR002_g12676</name>
</gene>
<proteinExistence type="predicted"/>
<dbReference type="AlphaFoldDB" id="A0A6A3LP08"/>
<comment type="caution">
    <text evidence="1">The sequence shown here is derived from an EMBL/GenBank/DDBJ whole genome shotgun (WGS) entry which is preliminary data.</text>
</comment>
<reference evidence="1 2" key="1">
    <citation type="submission" date="2018-09" db="EMBL/GenBank/DDBJ databases">
        <title>Genomic investigation of the strawberry pathogen Phytophthora fragariae indicates pathogenicity is determined by transcriptional variation in three key races.</title>
        <authorList>
            <person name="Adams T.M."/>
            <person name="Armitage A.D."/>
            <person name="Sobczyk M.K."/>
            <person name="Bates H.J."/>
            <person name="Dunwell J.M."/>
            <person name="Nellist C.F."/>
            <person name="Harrison R.J."/>
        </authorList>
    </citation>
    <scope>NUCLEOTIDE SEQUENCE [LARGE SCALE GENOMIC DNA]</scope>
    <source>
        <strain evidence="1 2">SCRP324</strain>
    </source>
</reference>
<sequence>MVWPGYARSPVALRVLSRKGHGTLYTIKMDRVVRSRLMEMAMRLLFAARAVPGGVRKYMKTLYCGVQHGTGFVKHIGRCKIANGRVSLGKVAKPPQLPRVSYGSLGEHKVKRDSVQTSIGFIYLFS</sequence>
<evidence type="ECO:0000313" key="1">
    <source>
        <dbReference type="EMBL" id="KAE9019878.1"/>
    </source>
</evidence>
<dbReference type="Proteomes" id="UP000435112">
    <property type="component" value="Unassembled WGS sequence"/>
</dbReference>
<accession>A0A6A3LP08</accession>
<evidence type="ECO:0000313" key="2">
    <source>
        <dbReference type="Proteomes" id="UP000435112"/>
    </source>
</evidence>
<dbReference type="EMBL" id="QXFU01000809">
    <property type="protein sequence ID" value="KAE9019878.1"/>
    <property type="molecule type" value="Genomic_DNA"/>
</dbReference>
<organism evidence="1 2">
    <name type="scientific">Phytophthora rubi</name>
    <dbReference type="NCBI Taxonomy" id="129364"/>
    <lineage>
        <taxon>Eukaryota</taxon>
        <taxon>Sar</taxon>
        <taxon>Stramenopiles</taxon>
        <taxon>Oomycota</taxon>
        <taxon>Peronosporomycetes</taxon>
        <taxon>Peronosporales</taxon>
        <taxon>Peronosporaceae</taxon>
        <taxon>Phytophthora</taxon>
    </lineage>
</organism>
<protein>
    <submittedName>
        <fullName evidence="1">Uncharacterized protein</fullName>
    </submittedName>
</protein>
<name>A0A6A3LP08_9STRA</name>